<sequence>MEPSSPSLTKVFGDFLNLQDVLTITLMGAKDLVPKDRNNLSDPYVLTTYPGFSHKSKVKPKTLDPIWNETIQIPLIENSNEGINFRVMDKDMISDDFEGDYILKLSEISNFNGEIMELPLQNIEKGFLLISCTLKCYPRPNIQKTSIPSSFKDREVFFKCTRNSWLLGIIKYPMSRTEIGIEVDKTLSKNASPRQLSNKDRWTEFKLEDHLLDIVTPLETFLENPAFVDRIRVELITYSGTEATDVREACETHLESTMTKFKKGSSWKTINNNSKSFEMLNGFTGFITLKNKGKELKVAVTGKMYAILIGHNSILTYSYLSNCASPYESSLEECVFKSMPPKESTLFTSLYCDIADSLWLRHPFGWVYQEKDYSELSYLYSPVHIKKSAIDQIIVEQITNDQFKSLEDLSNQHLNHLTSTLKNVMIISPVKKRERFNPSLTVSTTNISGSRLFYEFEISYQKEDTTLTRIVNLTTTFGRNFWFLSYETSTKSQINKDTYECTISQIRFDESKKE</sequence>
<keyword evidence="5" id="KW-1185">Reference proteome</keyword>
<dbReference type="GeneID" id="8856512"/>
<evidence type="ECO:0000256" key="2">
    <source>
        <dbReference type="ARBA" id="ARBA00022837"/>
    </source>
</evidence>
<evidence type="ECO:0000259" key="3">
    <source>
        <dbReference type="PROSITE" id="PS50004"/>
    </source>
</evidence>
<dbReference type="Gene3D" id="2.60.40.150">
    <property type="entry name" value="C2 domain"/>
    <property type="match status" value="1"/>
</dbReference>
<evidence type="ECO:0000313" key="4">
    <source>
        <dbReference type="EMBL" id="EFC36525.1"/>
    </source>
</evidence>
<reference evidence="4 5" key="1">
    <citation type="journal article" date="2010" name="Cell">
        <title>The genome of Naegleria gruberi illuminates early eukaryotic versatility.</title>
        <authorList>
            <person name="Fritz-Laylin L.K."/>
            <person name="Prochnik S.E."/>
            <person name="Ginger M.L."/>
            <person name="Dacks J.B."/>
            <person name="Carpenter M.L."/>
            <person name="Field M.C."/>
            <person name="Kuo A."/>
            <person name="Paredez A."/>
            <person name="Chapman J."/>
            <person name="Pham J."/>
            <person name="Shu S."/>
            <person name="Neupane R."/>
            <person name="Cipriano M."/>
            <person name="Mancuso J."/>
            <person name="Tu H."/>
            <person name="Salamov A."/>
            <person name="Lindquist E."/>
            <person name="Shapiro H."/>
            <person name="Lucas S."/>
            <person name="Grigoriev I.V."/>
            <person name="Cande W.Z."/>
            <person name="Fulton C."/>
            <person name="Rokhsar D.S."/>
            <person name="Dawson S.C."/>
        </authorList>
    </citation>
    <scope>NUCLEOTIDE SEQUENCE [LARGE SCALE GENOMIC DNA]</scope>
    <source>
        <strain evidence="4 5">NEG-M</strain>
    </source>
</reference>
<proteinExistence type="predicted"/>
<dbReference type="VEuPathDB" id="AmoebaDB:NAEGRDRAFT_59973"/>
<name>D2W2Z6_NAEGR</name>
<dbReference type="GO" id="GO:0046872">
    <property type="term" value="F:metal ion binding"/>
    <property type="evidence" value="ECO:0007669"/>
    <property type="project" value="UniProtKB-KW"/>
</dbReference>
<evidence type="ECO:0000256" key="1">
    <source>
        <dbReference type="ARBA" id="ARBA00022723"/>
    </source>
</evidence>
<dbReference type="SMART" id="SM00239">
    <property type="entry name" value="C2"/>
    <property type="match status" value="1"/>
</dbReference>
<keyword evidence="1" id="KW-0479">Metal-binding</keyword>
<dbReference type="GO" id="GO:0016301">
    <property type="term" value="F:kinase activity"/>
    <property type="evidence" value="ECO:0007669"/>
    <property type="project" value="UniProtKB-KW"/>
</dbReference>
<accession>D2W2Z6</accession>
<dbReference type="InterPro" id="IPR000008">
    <property type="entry name" value="C2_dom"/>
</dbReference>
<dbReference type="InterPro" id="IPR035892">
    <property type="entry name" value="C2_domain_sf"/>
</dbReference>
<dbReference type="Pfam" id="PF00168">
    <property type="entry name" value="C2"/>
    <property type="match status" value="1"/>
</dbReference>
<organism evidence="5">
    <name type="scientific">Naegleria gruberi</name>
    <name type="common">Amoeba</name>
    <dbReference type="NCBI Taxonomy" id="5762"/>
    <lineage>
        <taxon>Eukaryota</taxon>
        <taxon>Discoba</taxon>
        <taxon>Heterolobosea</taxon>
        <taxon>Tetramitia</taxon>
        <taxon>Eutetramitia</taxon>
        <taxon>Vahlkampfiidae</taxon>
        <taxon>Naegleria</taxon>
    </lineage>
</organism>
<dbReference type="OMA" id="IMELPLQ"/>
<dbReference type="OrthoDB" id="67700at2759"/>
<evidence type="ECO:0000313" key="5">
    <source>
        <dbReference type="Proteomes" id="UP000006671"/>
    </source>
</evidence>
<dbReference type="eggNOG" id="KOG1012">
    <property type="taxonomic scope" value="Eukaryota"/>
</dbReference>
<dbReference type="EMBL" id="GG738929">
    <property type="protein sequence ID" value="EFC36525.1"/>
    <property type="molecule type" value="Genomic_DNA"/>
</dbReference>
<keyword evidence="4" id="KW-0808">Transferase</keyword>
<feature type="domain" description="C2" evidence="3">
    <location>
        <begin position="1"/>
        <end position="120"/>
    </location>
</feature>
<protein>
    <submittedName>
        <fullName evidence="4">Kinase C2 domain-containing protein</fullName>
    </submittedName>
</protein>
<keyword evidence="4" id="KW-0418">Kinase</keyword>
<gene>
    <name evidence="4" type="ORF">NAEGRDRAFT_59973</name>
</gene>
<dbReference type="PROSITE" id="PS50004">
    <property type="entry name" value="C2"/>
    <property type="match status" value="1"/>
</dbReference>
<dbReference type="KEGG" id="ngr:NAEGRDRAFT_59973"/>
<dbReference type="STRING" id="5762.D2W2Z6"/>
<dbReference type="InParanoid" id="D2W2Z6"/>
<keyword evidence="2" id="KW-0106">Calcium</keyword>
<dbReference type="RefSeq" id="XP_002669269.1">
    <property type="nucleotide sequence ID" value="XM_002669223.1"/>
</dbReference>
<dbReference type="AlphaFoldDB" id="D2W2Z6"/>
<dbReference type="SUPFAM" id="SSF49562">
    <property type="entry name" value="C2 domain (Calcium/lipid-binding domain, CaLB)"/>
    <property type="match status" value="1"/>
</dbReference>
<dbReference type="PANTHER" id="PTHR45911">
    <property type="entry name" value="C2 DOMAIN-CONTAINING PROTEIN"/>
    <property type="match status" value="1"/>
</dbReference>
<dbReference type="Proteomes" id="UP000006671">
    <property type="component" value="Unassembled WGS sequence"/>
</dbReference>